<protein>
    <submittedName>
        <fullName evidence="3">Spore cortex biosynthesis protein YabQ</fullName>
    </submittedName>
</protein>
<dbReference type="Proteomes" id="UP000637513">
    <property type="component" value="Unassembled WGS sequence"/>
</dbReference>
<feature type="transmembrane region" description="Helical" evidence="2">
    <location>
        <begin position="48"/>
        <end position="65"/>
    </location>
</feature>
<keyword evidence="2" id="KW-0812">Transmembrane</keyword>
<dbReference type="Pfam" id="PF09578">
    <property type="entry name" value="Spore_YabQ"/>
    <property type="match status" value="1"/>
</dbReference>
<dbReference type="NCBIfam" id="TIGR02893">
    <property type="entry name" value="spore_yabQ"/>
    <property type="match status" value="1"/>
</dbReference>
<feature type="region of interest" description="Disordered" evidence="1">
    <location>
        <begin position="112"/>
        <end position="132"/>
    </location>
</feature>
<evidence type="ECO:0000313" key="4">
    <source>
        <dbReference type="Proteomes" id="UP000637513"/>
    </source>
</evidence>
<evidence type="ECO:0000256" key="2">
    <source>
        <dbReference type="SAM" id="Phobius"/>
    </source>
</evidence>
<proteinExistence type="predicted"/>
<keyword evidence="4" id="KW-1185">Reference proteome</keyword>
<gene>
    <name evidence="3" type="ORF">H8700_01260</name>
</gene>
<feature type="transmembrane region" description="Helical" evidence="2">
    <location>
        <begin position="12"/>
        <end position="36"/>
    </location>
</feature>
<organism evidence="3 4">
    <name type="scientific">Jutongia hominis</name>
    <dbReference type="NCBI Taxonomy" id="2763664"/>
    <lineage>
        <taxon>Bacteria</taxon>
        <taxon>Bacillati</taxon>
        <taxon>Bacillota</taxon>
        <taxon>Clostridia</taxon>
        <taxon>Lachnospirales</taxon>
        <taxon>Lachnospiraceae</taxon>
        <taxon>Jutongia</taxon>
    </lineage>
</organism>
<name>A0ABR7MRD1_9FIRM</name>
<dbReference type="EMBL" id="JACRSW010000001">
    <property type="protein sequence ID" value="MBC8556353.1"/>
    <property type="molecule type" value="Genomic_DNA"/>
</dbReference>
<dbReference type="InterPro" id="IPR019074">
    <property type="entry name" value="YabQ"/>
</dbReference>
<comment type="caution">
    <text evidence="3">The sequence shown here is derived from an EMBL/GenBank/DDBJ whole genome shotgun (WGS) entry which is preliminary data.</text>
</comment>
<keyword evidence="2" id="KW-1133">Transmembrane helix</keyword>
<reference evidence="3 4" key="1">
    <citation type="submission" date="2020-08" db="EMBL/GenBank/DDBJ databases">
        <title>Genome public.</title>
        <authorList>
            <person name="Liu C."/>
            <person name="Sun Q."/>
        </authorList>
    </citation>
    <scope>NUCLEOTIDE SEQUENCE [LARGE SCALE GENOMIC DNA]</scope>
    <source>
        <strain evidence="3 4">BX3</strain>
    </source>
</reference>
<evidence type="ECO:0000256" key="1">
    <source>
        <dbReference type="SAM" id="MobiDB-lite"/>
    </source>
</evidence>
<keyword evidence="2" id="KW-0472">Membrane</keyword>
<dbReference type="RefSeq" id="WP_022141571.1">
    <property type="nucleotide sequence ID" value="NZ_JACRSW010000001.1"/>
</dbReference>
<accession>A0ABR7MRD1</accession>
<evidence type="ECO:0000313" key="3">
    <source>
        <dbReference type="EMBL" id="MBC8556353.1"/>
    </source>
</evidence>
<sequence length="132" mass="15805">MIALILGQVRFLLLSVCLGMALLFGYELLHIIRWIFTHKKWVIWVEDILYWCLAAIPAFIVLFIYNDGVIRWYGMLATLSGGILYEKGLGRPVRFALAKILYKPRRRWDHWKQKRKENRLKQKEQKKSRKKT</sequence>